<protein>
    <submittedName>
        <fullName evidence="2">Uncharacterized protein</fullName>
    </submittedName>
</protein>
<evidence type="ECO:0000313" key="2">
    <source>
        <dbReference type="EMBL" id="KAK3876665.1"/>
    </source>
</evidence>
<dbReference type="Proteomes" id="UP001286313">
    <property type="component" value="Unassembled WGS sequence"/>
</dbReference>
<feature type="region of interest" description="Disordered" evidence="1">
    <location>
        <begin position="59"/>
        <end position="104"/>
    </location>
</feature>
<evidence type="ECO:0000313" key="3">
    <source>
        <dbReference type="Proteomes" id="UP001286313"/>
    </source>
</evidence>
<accession>A0AAE1FNF3</accession>
<proteinExistence type="predicted"/>
<keyword evidence="3" id="KW-1185">Reference proteome</keyword>
<comment type="caution">
    <text evidence="2">The sequence shown here is derived from an EMBL/GenBank/DDBJ whole genome shotgun (WGS) entry which is preliminary data.</text>
</comment>
<dbReference type="EMBL" id="JAWQEG010001793">
    <property type="protein sequence ID" value="KAK3876665.1"/>
    <property type="molecule type" value="Genomic_DNA"/>
</dbReference>
<feature type="compositionally biased region" description="Low complexity" evidence="1">
    <location>
        <begin position="61"/>
        <end position="98"/>
    </location>
</feature>
<organism evidence="2 3">
    <name type="scientific">Petrolisthes cinctipes</name>
    <name type="common">Flat porcelain crab</name>
    <dbReference type="NCBI Taxonomy" id="88211"/>
    <lineage>
        <taxon>Eukaryota</taxon>
        <taxon>Metazoa</taxon>
        <taxon>Ecdysozoa</taxon>
        <taxon>Arthropoda</taxon>
        <taxon>Crustacea</taxon>
        <taxon>Multicrustacea</taxon>
        <taxon>Malacostraca</taxon>
        <taxon>Eumalacostraca</taxon>
        <taxon>Eucarida</taxon>
        <taxon>Decapoda</taxon>
        <taxon>Pleocyemata</taxon>
        <taxon>Anomura</taxon>
        <taxon>Galatheoidea</taxon>
        <taxon>Porcellanidae</taxon>
        <taxon>Petrolisthes</taxon>
    </lineage>
</organism>
<dbReference type="AlphaFoldDB" id="A0AAE1FNF3"/>
<name>A0AAE1FNF3_PETCI</name>
<sequence>MVLDTPIHQYINNSMLFNDNRQPQDDNWTNYTNAARRTRARHDHLFWNSHLYVNCGPTPGHHSSTAASTDVTASHPMQHGPSHAPPAGHAWPHGPSHASPVGHR</sequence>
<gene>
    <name evidence="2" type="ORF">Pcinc_018572</name>
</gene>
<reference evidence="2" key="1">
    <citation type="submission" date="2023-10" db="EMBL/GenBank/DDBJ databases">
        <title>Genome assemblies of two species of porcelain crab, Petrolisthes cinctipes and Petrolisthes manimaculis (Anomura: Porcellanidae).</title>
        <authorList>
            <person name="Angst P."/>
        </authorList>
    </citation>
    <scope>NUCLEOTIDE SEQUENCE</scope>
    <source>
        <strain evidence="2">PB745_01</strain>
        <tissue evidence="2">Gill</tissue>
    </source>
</reference>
<evidence type="ECO:0000256" key="1">
    <source>
        <dbReference type="SAM" id="MobiDB-lite"/>
    </source>
</evidence>